<dbReference type="Gene3D" id="1.50.10.10">
    <property type="match status" value="1"/>
</dbReference>
<keyword evidence="9" id="KW-1185">Reference proteome</keyword>
<keyword evidence="7" id="KW-0732">Signal</keyword>
<sequence>MLLRRITILAFILGASGHPVNQIFQEKNDGYMQFYWYDKPTFGEDGLEKEMCLDTFKNSEVYCKGPILEAVNYHKIYNDSKDFVDSVLLAEPAEINAEFKKIFGPNPIIPKIDRTKLNNFIIKFFNPPESELDVCEPEDWVEKPEKIIGIQDDSLREWALNLHGIWKTLCRKVKQNLFSEKDKHSLLFVKNPFIIPGGRFREFYYWDTYWIIKGLLVSGMDKTSKYMLENLLDMVNEFGFVPNGGRIYYTRRSQPPTLIPSVYQYYQSTGDVDFVKKHLATLEKEYIFWCNNRMKEIDLGTEKVQTFFYDVPTNVPRPESFSADLEVAQKYNMTTEESQFYFQAAASAAESGWDFSSRWFEDGVNLHTMETQLIAPVDLNAFLCYNTDILGYLFEIADKPEKADKYQKKFEDFRKTFEKIFYNETEGAWYDYNTRTEKHNLDVFPSIAVPLFTGCYNRLDESKSVRLFKKLGEAKFFDFPGGIPTSINNLTGQQWDFPNGWSPLNHMVIEGLRKSTDPIMQDKAYEIASRWLMGNYKVYKKSKAMFEKYNVIGDVPEPGHGGEYKVQTGFGWSNGVVLDIMSMYYDRIHITTDSADAKKLGVVVPALTLINLYYQLI</sequence>
<evidence type="ECO:0000256" key="2">
    <source>
        <dbReference type="ARBA" id="ARBA00012757"/>
    </source>
</evidence>
<reference evidence="8" key="1">
    <citation type="submission" date="2020-09" db="EMBL/GenBank/DDBJ databases">
        <authorList>
            <person name="Kikuchi T."/>
        </authorList>
    </citation>
    <scope>NUCLEOTIDE SEQUENCE</scope>
    <source>
        <strain evidence="8">Ka4C1</strain>
    </source>
</reference>
<comment type="catalytic activity">
    <reaction evidence="6">
        <text>alpha,alpha-trehalose + H2O = alpha-D-glucose + beta-D-glucose</text>
        <dbReference type="Rhea" id="RHEA:32675"/>
        <dbReference type="ChEBI" id="CHEBI:15377"/>
        <dbReference type="ChEBI" id="CHEBI:15903"/>
        <dbReference type="ChEBI" id="CHEBI:16551"/>
        <dbReference type="ChEBI" id="CHEBI:17925"/>
        <dbReference type="EC" id="3.2.1.28"/>
    </reaction>
</comment>
<dbReference type="SUPFAM" id="SSF48208">
    <property type="entry name" value="Six-hairpin glycosidases"/>
    <property type="match status" value="1"/>
</dbReference>
<feature type="signal peptide" evidence="7">
    <location>
        <begin position="1"/>
        <end position="17"/>
    </location>
</feature>
<dbReference type="SMR" id="A0A7I8XJC2"/>
<evidence type="ECO:0000313" key="8">
    <source>
        <dbReference type="EMBL" id="CAD5230442.1"/>
    </source>
</evidence>
<feature type="chain" id="PRO_5035385109" description="Trehalase" evidence="7">
    <location>
        <begin position="18"/>
        <end position="617"/>
    </location>
</feature>
<dbReference type="EC" id="3.2.1.28" evidence="2 6"/>
<comment type="similarity">
    <text evidence="1 6">Belongs to the glycosyl hydrolase 37 family.</text>
</comment>
<dbReference type="Pfam" id="PF01204">
    <property type="entry name" value="Trehalase"/>
    <property type="match status" value="1"/>
</dbReference>
<organism evidence="8 9">
    <name type="scientific">Bursaphelenchus xylophilus</name>
    <name type="common">Pinewood nematode worm</name>
    <name type="synonym">Aphelenchoides xylophilus</name>
    <dbReference type="NCBI Taxonomy" id="6326"/>
    <lineage>
        <taxon>Eukaryota</taxon>
        <taxon>Metazoa</taxon>
        <taxon>Ecdysozoa</taxon>
        <taxon>Nematoda</taxon>
        <taxon>Chromadorea</taxon>
        <taxon>Rhabditida</taxon>
        <taxon>Tylenchina</taxon>
        <taxon>Tylenchomorpha</taxon>
        <taxon>Aphelenchoidea</taxon>
        <taxon>Aphelenchoididae</taxon>
        <taxon>Bursaphelenchus</taxon>
    </lineage>
</organism>
<dbReference type="EMBL" id="CAJFCV020000005">
    <property type="protein sequence ID" value="CAG9121367.1"/>
    <property type="molecule type" value="Genomic_DNA"/>
</dbReference>
<protein>
    <recommendedName>
        <fullName evidence="3 6">Trehalase</fullName>
        <ecNumber evidence="2 6">3.2.1.28</ecNumber>
    </recommendedName>
    <alternativeName>
        <fullName evidence="6">Alpha-trehalose glucohydrolase</fullName>
    </alternativeName>
</protein>
<dbReference type="PANTHER" id="PTHR23403:SF5">
    <property type="entry name" value="TREHALASE"/>
    <property type="match status" value="1"/>
</dbReference>
<dbReference type="InterPro" id="IPR001661">
    <property type="entry name" value="Glyco_hydro_37"/>
</dbReference>
<dbReference type="GO" id="GO:0005993">
    <property type="term" value="P:trehalose catabolic process"/>
    <property type="evidence" value="ECO:0007669"/>
    <property type="project" value="TreeGrafter"/>
</dbReference>
<dbReference type="PANTHER" id="PTHR23403">
    <property type="entry name" value="TREHALASE"/>
    <property type="match status" value="1"/>
</dbReference>
<evidence type="ECO:0000256" key="4">
    <source>
        <dbReference type="ARBA" id="ARBA00022801"/>
    </source>
</evidence>
<dbReference type="PROSITE" id="PS00927">
    <property type="entry name" value="TREHALASE_1"/>
    <property type="match status" value="1"/>
</dbReference>
<dbReference type="OrthoDB" id="3542292at2759"/>
<dbReference type="GO" id="GO:0004555">
    <property type="term" value="F:alpha,alpha-trehalase activity"/>
    <property type="evidence" value="ECO:0007669"/>
    <property type="project" value="UniProtKB-EC"/>
</dbReference>
<keyword evidence="5 6" id="KW-0326">Glycosidase</keyword>
<dbReference type="InterPro" id="IPR008928">
    <property type="entry name" value="6-hairpin_glycosidase_sf"/>
</dbReference>
<dbReference type="PROSITE" id="PS00928">
    <property type="entry name" value="TREHALASE_2"/>
    <property type="match status" value="1"/>
</dbReference>
<comment type="caution">
    <text evidence="8">The sequence shown here is derived from an EMBL/GenBank/DDBJ whole genome shotgun (WGS) entry which is preliminary data.</text>
</comment>
<dbReference type="AlphaFoldDB" id="A0A7I8XJC2"/>
<keyword evidence="4 6" id="KW-0378">Hydrolase</keyword>
<dbReference type="InterPro" id="IPR012341">
    <property type="entry name" value="6hp_glycosidase-like_sf"/>
</dbReference>
<dbReference type="Proteomes" id="UP000582659">
    <property type="component" value="Unassembled WGS sequence"/>
</dbReference>
<dbReference type="PRINTS" id="PR00744">
    <property type="entry name" value="GLHYDRLASE37"/>
</dbReference>
<accession>A0A7I8XJC2</accession>
<evidence type="ECO:0000256" key="3">
    <source>
        <dbReference type="ARBA" id="ARBA00019905"/>
    </source>
</evidence>
<evidence type="ECO:0000313" key="9">
    <source>
        <dbReference type="Proteomes" id="UP000659654"/>
    </source>
</evidence>
<proteinExistence type="inferred from homology"/>
<dbReference type="InterPro" id="IPR018232">
    <property type="entry name" value="Glyco_hydro_37_CS"/>
</dbReference>
<dbReference type="EMBL" id="CAJFDI010000005">
    <property type="protein sequence ID" value="CAD5230442.1"/>
    <property type="molecule type" value="Genomic_DNA"/>
</dbReference>
<dbReference type="Proteomes" id="UP000659654">
    <property type="component" value="Unassembled WGS sequence"/>
</dbReference>
<evidence type="ECO:0000256" key="7">
    <source>
        <dbReference type="SAM" id="SignalP"/>
    </source>
</evidence>
<gene>
    <name evidence="8" type="ORF">BXYJ_LOCUS10989</name>
</gene>
<evidence type="ECO:0000256" key="1">
    <source>
        <dbReference type="ARBA" id="ARBA00005615"/>
    </source>
</evidence>
<evidence type="ECO:0000256" key="5">
    <source>
        <dbReference type="ARBA" id="ARBA00023295"/>
    </source>
</evidence>
<evidence type="ECO:0000256" key="6">
    <source>
        <dbReference type="RuleBase" id="RU361180"/>
    </source>
</evidence>
<name>A0A7I8XJC2_BURXY</name>